<comment type="cofactor">
    <cofactor evidence="1">
        <name>Mg(2+)</name>
        <dbReference type="ChEBI" id="CHEBI:18420"/>
    </cofactor>
</comment>
<comment type="caution">
    <text evidence="15">The sequence shown here is derived from an EMBL/GenBank/DDBJ whole genome shotgun (WGS) entry which is preliminary data.</text>
</comment>
<evidence type="ECO:0000259" key="13">
    <source>
        <dbReference type="SMART" id="SM00484"/>
    </source>
</evidence>
<dbReference type="AlphaFoldDB" id="A0A2T0FPH0"/>
<evidence type="ECO:0000259" key="14">
    <source>
        <dbReference type="SMART" id="SM00485"/>
    </source>
</evidence>
<evidence type="ECO:0000256" key="5">
    <source>
        <dbReference type="ARBA" id="ARBA00022723"/>
    </source>
</evidence>
<evidence type="ECO:0000256" key="4">
    <source>
        <dbReference type="ARBA" id="ARBA00022722"/>
    </source>
</evidence>
<dbReference type="GO" id="GO:0004520">
    <property type="term" value="F:DNA endonuclease activity"/>
    <property type="evidence" value="ECO:0007669"/>
    <property type="project" value="TreeGrafter"/>
</dbReference>
<dbReference type="GO" id="GO:0006289">
    <property type="term" value="P:nucleotide-excision repair"/>
    <property type="evidence" value="ECO:0007669"/>
    <property type="project" value="InterPro"/>
</dbReference>
<evidence type="ECO:0000256" key="7">
    <source>
        <dbReference type="ARBA" id="ARBA00022763"/>
    </source>
</evidence>
<feature type="domain" description="XPG N-terminal" evidence="14">
    <location>
        <begin position="1"/>
        <end position="98"/>
    </location>
</feature>
<evidence type="ECO:0000256" key="1">
    <source>
        <dbReference type="ARBA" id="ARBA00001946"/>
    </source>
</evidence>
<keyword evidence="11" id="KW-0539">Nucleus</keyword>
<evidence type="ECO:0000256" key="12">
    <source>
        <dbReference type="SAM" id="MobiDB-lite"/>
    </source>
</evidence>
<comment type="similarity">
    <text evidence="3">Belongs to the XPG/RAD2 endonuclease family. XPG subfamily.</text>
</comment>
<dbReference type="EMBL" id="NDIQ01000022">
    <property type="protein sequence ID" value="PRT56882.1"/>
    <property type="molecule type" value="Genomic_DNA"/>
</dbReference>
<dbReference type="SUPFAM" id="SSF88723">
    <property type="entry name" value="PIN domain-like"/>
    <property type="match status" value="1"/>
</dbReference>
<dbReference type="Proteomes" id="UP000238350">
    <property type="component" value="Unassembled WGS sequence"/>
</dbReference>
<dbReference type="InterPro" id="IPR006085">
    <property type="entry name" value="XPG_DNA_repair_N"/>
</dbReference>
<dbReference type="InterPro" id="IPR019974">
    <property type="entry name" value="XPG_CS"/>
</dbReference>
<dbReference type="CDD" id="cd09868">
    <property type="entry name" value="PIN_XPG_RAD2"/>
    <property type="match status" value="2"/>
</dbReference>
<feature type="compositionally biased region" description="Acidic residues" evidence="12">
    <location>
        <begin position="328"/>
        <end position="342"/>
    </location>
</feature>
<dbReference type="PANTHER" id="PTHR16171">
    <property type="entry name" value="DNA REPAIR PROTEIN COMPLEMENTING XP-G CELLS-RELATED"/>
    <property type="match status" value="1"/>
</dbReference>
<dbReference type="SUPFAM" id="SSF47807">
    <property type="entry name" value="5' to 3' exonuclease, C-terminal subdomain"/>
    <property type="match status" value="1"/>
</dbReference>
<dbReference type="CDD" id="cd09904">
    <property type="entry name" value="H3TH_XPG"/>
    <property type="match status" value="1"/>
</dbReference>
<name>A0A2T0FPH0_9ASCO</name>
<dbReference type="RefSeq" id="XP_024666827.1">
    <property type="nucleotide sequence ID" value="XM_024811059.1"/>
</dbReference>
<keyword evidence="4" id="KW-0540">Nuclease</keyword>
<dbReference type="InterPro" id="IPR008918">
    <property type="entry name" value="HhH2"/>
</dbReference>
<evidence type="ECO:0000256" key="10">
    <source>
        <dbReference type="ARBA" id="ARBA00023204"/>
    </source>
</evidence>
<feature type="compositionally biased region" description="Basic and acidic residues" evidence="12">
    <location>
        <begin position="545"/>
        <end position="558"/>
    </location>
</feature>
<evidence type="ECO:0000256" key="11">
    <source>
        <dbReference type="ARBA" id="ARBA00023242"/>
    </source>
</evidence>
<evidence type="ECO:0000313" key="16">
    <source>
        <dbReference type="Proteomes" id="UP000238350"/>
    </source>
</evidence>
<evidence type="ECO:0000256" key="9">
    <source>
        <dbReference type="ARBA" id="ARBA00022842"/>
    </source>
</evidence>
<dbReference type="Gene3D" id="1.10.150.20">
    <property type="entry name" value="5' to 3' exonuclease, C-terminal subdomain"/>
    <property type="match status" value="1"/>
</dbReference>
<evidence type="ECO:0000256" key="3">
    <source>
        <dbReference type="ARBA" id="ARBA00005283"/>
    </source>
</evidence>
<keyword evidence="7" id="KW-0227">DNA damage</keyword>
<sequence length="974" mass="110826">MGVRGLWKVIEPTARPVLLESMRGQILAIDASIWIYHFIKAMRDGKGQLLRAAHLVGFFRRICKLLFYEIKPVFVFDGAAPILKKSTTKRRQQRRQDCEETARATANRLLTLQLQRMAENSKESQVPVKGSIPQNAHYLDGESSKGITPKGFQSLDTYHLPEIESIMPIQVNDSRLLTEEELNEYASKFTEEARAGFIDTATIDFKSPEFASLPLATQYQLVNTARLKSRLRMGYSAEQLDAMFPDSMDFSRFQIKRVAQRNALTQKLMGLGGLEEDLTRRVSSEKNKHYMLKRNEKGWTLSLENADSTAQSESLEHRGQNVKREEHSDSDEFEDVDLEPEPNEPQRESLATSSEERSPDFEKLFGFEAAVQREKLFPVEFSEPKHPSSAQHAFGHTGSTKSGPVSFLFSNQAPQTKQDSDPAKKKDVEEPPPWFASSDSKFESMALTDRTEGSLVPIELADSIRREYDEYRSSKRPKVEPERNQETETNTIPAEDTTQQYLNTFDARERHNDSCKEREPERKQEPETNTIPAQDTTQQHFSTSDARERDNGSYKEWEPVNIAGAIDTEPQQSELENESVAPKDLTPPGPVEVLDLTEDSPNHSEPVEQAETIEPQRVEPEFESAMTPTTADEEHTEEYGNKVLTEEDIMLAEADALAEEDEDQDLADMMIGEVEETERFNKALNIVADRAAYQTEITTLKQQFANQQRDADTVTDEMVSECQELLQLFGIPYITAPMEAEAQCAELQTLGLVDGIVTDDGDSFLFGEVLVYRNMFSMAKYVESYSSDQINEQLGLDRSRLIGLAFLLGSDYTDGILGIGPVIGVELLAEFGSLEHFRDWWSVAQRSPTDENLSSPFKRKFYKRFKSKLFLPENFPEAAVTEAYEHPVVDPDDTKFEWAPLDIAALKAFFERHAGWSPEYTNDLLVPVVEETKRRQLVNKGRKDQSSLDKWIVEKEHTRSKRAHRATDLLKRKR</sequence>
<dbReference type="PANTHER" id="PTHR16171:SF7">
    <property type="entry name" value="DNA REPAIR PROTEIN RAD2"/>
    <property type="match status" value="1"/>
</dbReference>
<feature type="compositionally biased region" description="Basic and acidic residues" evidence="12">
    <location>
        <begin position="418"/>
        <end position="429"/>
    </location>
</feature>
<keyword evidence="16" id="KW-1185">Reference proteome</keyword>
<dbReference type="STRING" id="45607.A0A2T0FPH0"/>
<feature type="compositionally biased region" description="Basic and acidic residues" evidence="12">
    <location>
        <begin position="468"/>
        <end position="486"/>
    </location>
</feature>
<accession>A0A2T0FPH0</accession>
<dbReference type="SMART" id="SM00485">
    <property type="entry name" value="XPGN"/>
    <property type="match status" value="1"/>
</dbReference>
<dbReference type="InterPro" id="IPR036279">
    <property type="entry name" value="5-3_exonuclease_C_sf"/>
</dbReference>
<dbReference type="GO" id="GO:0003697">
    <property type="term" value="F:single-stranded DNA binding"/>
    <property type="evidence" value="ECO:0007669"/>
    <property type="project" value="InterPro"/>
</dbReference>
<comment type="subcellular location">
    <subcellularLocation>
        <location evidence="2">Nucleus</location>
    </subcellularLocation>
</comment>
<dbReference type="PROSITE" id="PS00842">
    <property type="entry name" value="XPG_2"/>
    <property type="match status" value="1"/>
</dbReference>
<evidence type="ECO:0000256" key="6">
    <source>
        <dbReference type="ARBA" id="ARBA00022759"/>
    </source>
</evidence>
<dbReference type="InterPro" id="IPR001044">
    <property type="entry name" value="XPG/Rad2_eukaryotes"/>
</dbReference>
<keyword evidence="6" id="KW-0255">Endonuclease</keyword>
<dbReference type="GO" id="GO:0005634">
    <property type="term" value="C:nucleus"/>
    <property type="evidence" value="ECO:0007669"/>
    <property type="project" value="UniProtKB-SubCell"/>
</dbReference>
<dbReference type="GO" id="GO:0046872">
    <property type="term" value="F:metal ion binding"/>
    <property type="evidence" value="ECO:0007669"/>
    <property type="project" value="UniProtKB-KW"/>
</dbReference>
<evidence type="ECO:0000256" key="8">
    <source>
        <dbReference type="ARBA" id="ARBA00022801"/>
    </source>
</evidence>
<feature type="compositionally biased region" description="Polar residues" evidence="12">
    <location>
        <begin position="528"/>
        <end position="544"/>
    </location>
</feature>
<keyword evidence="5" id="KW-0479">Metal-binding</keyword>
<dbReference type="PRINTS" id="PR00066">
    <property type="entry name" value="XRODRMPGMNTG"/>
</dbReference>
<reference evidence="15 16" key="1">
    <citation type="submission" date="2017-04" db="EMBL/GenBank/DDBJ databases">
        <title>Genome sequencing of [Candida] sorbophila.</title>
        <authorList>
            <person name="Ahn J.O."/>
        </authorList>
    </citation>
    <scope>NUCLEOTIDE SEQUENCE [LARGE SCALE GENOMIC DNA]</scope>
    <source>
        <strain evidence="15 16">DS02</strain>
    </source>
</reference>
<proteinExistence type="inferred from homology"/>
<feature type="compositionally biased region" description="Polar residues" evidence="12">
    <location>
        <begin position="397"/>
        <end position="417"/>
    </location>
</feature>
<dbReference type="Pfam" id="PF00867">
    <property type="entry name" value="XPG_I"/>
    <property type="match status" value="1"/>
</dbReference>
<dbReference type="PRINTS" id="PR00853">
    <property type="entry name" value="XPGRADSUPER"/>
</dbReference>
<feature type="domain" description="XPG-I" evidence="13">
    <location>
        <begin position="727"/>
        <end position="796"/>
    </location>
</feature>
<dbReference type="Gene3D" id="3.40.50.1010">
    <property type="entry name" value="5'-nuclease"/>
    <property type="match status" value="2"/>
</dbReference>
<dbReference type="InterPro" id="IPR006084">
    <property type="entry name" value="XPG/Rad2"/>
</dbReference>
<dbReference type="GeneID" id="36518250"/>
<dbReference type="InterPro" id="IPR029060">
    <property type="entry name" value="PIN-like_dom_sf"/>
</dbReference>
<feature type="region of interest" description="Disordered" evidence="12">
    <location>
        <begin position="468"/>
        <end position="617"/>
    </location>
</feature>
<dbReference type="GO" id="GO:0016788">
    <property type="term" value="F:hydrolase activity, acting on ester bonds"/>
    <property type="evidence" value="ECO:0007669"/>
    <property type="project" value="InterPro"/>
</dbReference>
<feature type="region of interest" description="Disordered" evidence="12">
    <location>
        <begin position="379"/>
        <end position="450"/>
    </location>
</feature>
<organism evidence="15 16">
    <name type="scientific">Wickerhamiella sorbophila</name>
    <dbReference type="NCBI Taxonomy" id="45607"/>
    <lineage>
        <taxon>Eukaryota</taxon>
        <taxon>Fungi</taxon>
        <taxon>Dikarya</taxon>
        <taxon>Ascomycota</taxon>
        <taxon>Saccharomycotina</taxon>
        <taxon>Dipodascomycetes</taxon>
        <taxon>Dipodascales</taxon>
        <taxon>Trichomonascaceae</taxon>
        <taxon>Wickerhamiella</taxon>
    </lineage>
</organism>
<keyword evidence="8" id="KW-0378">Hydrolase</keyword>
<keyword evidence="10" id="KW-0234">DNA repair</keyword>
<dbReference type="InterPro" id="IPR006086">
    <property type="entry name" value="XPG-I_dom"/>
</dbReference>
<dbReference type="Pfam" id="PF00752">
    <property type="entry name" value="XPG_N"/>
    <property type="match status" value="1"/>
</dbReference>
<dbReference type="SMART" id="SM00279">
    <property type="entry name" value="HhH2"/>
    <property type="match status" value="1"/>
</dbReference>
<evidence type="ECO:0000256" key="2">
    <source>
        <dbReference type="ARBA" id="ARBA00004123"/>
    </source>
</evidence>
<evidence type="ECO:0000313" key="15">
    <source>
        <dbReference type="EMBL" id="PRT56882.1"/>
    </source>
</evidence>
<protein>
    <submittedName>
        <fullName evidence="15">DNA repair protein rad13</fullName>
    </submittedName>
</protein>
<gene>
    <name evidence="15" type="ORF">B9G98_04502</name>
</gene>
<dbReference type="SMART" id="SM00484">
    <property type="entry name" value="XPGI"/>
    <property type="match status" value="1"/>
</dbReference>
<feature type="compositionally biased region" description="Basic and acidic residues" evidence="12">
    <location>
        <begin position="314"/>
        <end position="327"/>
    </location>
</feature>
<keyword evidence="9" id="KW-0460">Magnesium</keyword>
<dbReference type="OrthoDB" id="31113at2759"/>
<feature type="compositionally biased region" description="Polar residues" evidence="12">
    <location>
        <begin position="487"/>
        <end position="503"/>
    </location>
</feature>
<feature type="region of interest" description="Disordered" evidence="12">
    <location>
        <begin position="305"/>
        <end position="359"/>
    </location>
</feature>
<dbReference type="PROSITE" id="PS00841">
    <property type="entry name" value="XPG_1"/>
    <property type="match status" value="1"/>
</dbReference>
<feature type="compositionally biased region" description="Basic and acidic residues" evidence="12">
    <location>
        <begin position="506"/>
        <end position="526"/>
    </location>
</feature>